<evidence type="ECO:0000256" key="1">
    <source>
        <dbReference type="SAM" id="SignalP"/>
    </source>
</evidence>
<dbReference type="Gene3D" id="2.120.10.30">
    <property type="entry name" value="TolB, C-terminal domain"/>
    <property type="match status" value="1"/>
</dbReference>
<feature type="signal peptide" evidence="1">
    <location>
        <begin position="1"/>
        <end position="20"/>
    </location>
</feature>
<dbReference type="Proteomes" id="UP001148614">
    <property type="component" value="Unassembled WGS sequence"/>
</dbReference>
<keyword evidence="3" id="KW-1185">Reference proteome</keyword>
<gene>
    <name evidence="2" type="ORF">NPX13_g4892</name>
</gene>
<dbReference type="SUPFAM" id="SSF63829">
    <property type="entry name" value="Calcium-dependent phosphotriesterase"/>
    <property type="match status" value="1"/>
</dbReference>
<evidence type="ECO:0008006" key="4">
    <source>
        <dbReference type="Google" id="ProtNLM"/>
    </source>
</evidence>
<name>A0A9W8TLT2_9PEZI</name>
<evidence type="ECO:0000313" key="2">
    <source>
        <dbReference type="EMBL" id="KAJ3572912.1"/>
    </source>
</evidence>
<accession>A0A9W8TLT2</accession>
<feature type="chain" id="PRO_5040721487" description="SMP-30/Gluconolactonase/LRE-like region domain-containing protein" evidence="1">
    <location>
        <begin position="21"/>
        <end position="251"/>
    </location>
</feature>
<sequence length="251" mass="28259">MSAMFAYHAALLALLGRALSQLDVIPEGFSTDRWAWVSNQESLLAVIPGTFNRSNFDAPCAAVVSDERVAAINRQINRTSFIAYDERFFDIIGSNATIEKLLDLPFQVHEAPCHIPEQDKLFFVEWGPPGGGENGGHDYQYLLDLKTNELTELRTNPPTWNVHGCVYRQGKLHIVTDGGLQDVPYLASIDPDTWNRTKLLNNYYERPFISFNDIEMDHEGNYYITDSLSGQSSHCTHGVLHRREDAAPQAT</sequence>
<protein>
    <recommendedName>
        <fullName evidence="4">SMP-30/Gluconolactonase/LRE-like region domain-containing protein</fullName>
    </recommendedName>
</protein>
<dbReference type="AlphaFoldDB" id="A0A9W8TLT2"/>
<dbReference type="InterPro" id="IPR052988">
    <property type="entry name" value="Oryzine_lactonohydrolase"/>
</dbReference>
<proteinExistence type="predicted"/>
<dbReference type="PANTHER" id="PTHR47064">
    <property type="entry name" value="PUTATIVE (AFU_ORTHOLOGUE AFUA_1G08990)-RELATED"/>
    <property type="match status" value="1"/>
</dbReference>
<dbReference type="InterPro" id="IPR011042">
    <property type="entry name" value="6-blade_b-propeller_TolB-like"/>
</dbReference>
<comment type="caution">
    <text evidence="2">The sequence shown here is derived from an EMBL/GenBank/DDBJ whole genome shotgun (WGS) entry which is preliminary data.</text>
</comment>
<dbReference type="EMBL" id="JANPWZ010000727">
    <property type="protein sequence ID" value="KAJ3572912.1"/>
    <property type="molecule type" value="Genomic_DNA"/>
</dbReference>
<evidence type="ECO:0000313" key="3">
    <source>
        <dbReference type="Proteomes" id="UP001148614"/>
    </source>
</evidence>
<dbReference type="PANTHER" id="PTHR47064:SF2">
    <property type="entry name" value="SMP-30_GLUCONOLACTONASE_LRE-LIKE REGION DOMAIN-CONTAINING PROTEIN-RELATED"/>
    <property type="match status" value="1"/>
</dbReference>
<keyword evidence="1" id="KW-0732">Signal</keyword>
<reference evidence="2" key="1">
    <citation type="submission" date="2022-07" db="EMBL/GenBank/DDBJ databases">
        <title>Genome Sequence of Xylaria arbuscula.</title>
        <authorList>
            <person name="Buettner E."/>
        </authorList>
    </citation>
    <scope>NUCLEOTIDE SEQUENCE</scope>
    <source>
        <strain evidence="2">VT107</strain>
    </source>
</reference>
<organism evidence="2 3">
    <name type="scientific">Xylaria arbuscula</name>
    <dbReference type="NCBI Taxonomy" id="114810"/>
    <lineage>
        <taxon>Eukaryota</taxon>
        <taxon>Fungi</taxon>
        <taxon>Dikarya</taxon>
        <taxon>Ascomycota</taxon>
        <taxon>Pezizomycotina</taxon>
        <taxon>Sordariomycetes</taxon>
        <taxon>Xylariomycetidae</taxon>
        <taxon>Xylariales</taxon>
        <taxon>Xylariaceae</taxon>
        <taxon>Xylaria</taxon>
    </lineage>
</organism>